<dbReference type="PROSITE" id="PS51417">
    <property type="entry name" value="ARF"/>
    <property type="match status" value="1"/>
</dbReference>
<dbReference type="PRINTS" id="PR00328">
    <property type="entry name" value="SAR1GTPBP"/>
</dbReference>
<reference evidence="3" key="1">
    <citation type="journal article" date="2014" name="Front. Microbiol.">
        <title>High frequency of phylogenetically diverse reductive dehalogenase-homologous genes in deep subseafloor sedimentary metagenomes.</title>
        <authorList>
            <person name="Kawai M."/>
            <person name="Futagami T."/>
            <person name="Toyoda A."/>
            <person name="Takaki Y."/>
            <person name="Nishi S."/>
            <person name="Hori S."/>
            <person name="Arai W."/>
            <person name="Tsubouchi T."/>
            <person name="Morono Y."/>
            <person name="Uchiyama I."/>
            <person name="Ito T."/>
            <person name="Fujiyama A."/>
            <person name="Inagaki F."/>
            <person name="Takami H."/>
        </authorList>
    </citation>
    <scope>NUCLEOTIDE SEQUENCE</scope>
    <source>
        <strain evidence="3">Expedition CK06-06</strain>
    </source>
</reference>
<dbReference type="PANTHER" id="PTHR11711">
    <property type="entry name" value="ADP RIBOSYLATION FACTOR-RELATED"/>
    <property type="match status" value="1"/>
</dbReference>
<dbReference type="SUPFAM" id="SSF52540">
    <property type="entry name" value="P-loop containing nucleoside triphosphate hydrolases"/>
    <property type="match status" value="1"/>
</dbReference>
<dbReference type="InterPro" id="IPR006689">
    <property type="entry name" value="Small_GTPase_ARF/SAR"/>
</dbReference>
<evidence type="ECO:0000256" key="2">
    <source>
        <dbReference type="ARBA" id="ARBA00023134"/>
    </source>
</evidence>
<protein>
    <recommendedName>
        <fullName evidence="4">G domain-containing protein</fullName>
    </recommendedName>
</protein>
<dbReference type="EMBL" id="BART01021481">
    <property type="protein sequence ID" value="GAH00784.1"/>
    <property type="molecule type" value="Genomic_DNA"/>
</dbReference>
<organism evidence="3">
    <name type="scientific">marine sediment metagenome</name>
    <dbReference type="NCBI Taxonomy" id="412755"/>
    <lineage>
        <taxon>unclassified sequences</taxon>
        <taxon>metagenomes</taxon>
        <taxon>ecological metagenomes</taxon>
    </lineage>
</organism>
<dbReference type="InterPro" id="IPR027417">
    <property type="entry name" value="P-loop_NTPase"/>
</dbReference>
<name>X1D6Q4_9ZZZZ</name>
<feature type="non-terminal residue" evidence="3">
    <location>
        <position position="217"/>
    </location>
</feature>
<dbReference type="NCBIfam" id="TIGR00231">
    <property type="entry name" value="small_GTP"/>
    <property type="match status" value="1"/>
</dbReference>
<comment type="caution">
    <text evidence="3">The sequence shown here is derived from an EMBL/GenBank/DDBJ whole genome shotgun (WGS) entry which is preliminary data.</text>
</comment>
<dbReference type="Gene3D" id="3.40.50.300">
    <property type="entry name" value="P-loop containing nucleotide triphosphate hydrolases"/>
    <property type="match status" value="1"/>
</dbReference>
<keyword evidence="1" id="KW-0547">Nucleotide-binding</keyword>
<dbReference type="Pfam" id="PF00025">
    <property type="entry name" value="Arf"/>
    <property type="match status" value="1"/>
</dbReference>
<dbReference type="InterPro" id="IPR005225">
    <property type="entry name" value="Small_GTP-bd"/>
</dbReference>
<proteinExistence type="predicted"/>
<dbReference type="SMART" id="SM00178">
    <property type="entry name" value="SAR"/>
    <property type="match status" value="1"/>
</dbReference>
<dbReference type="GO" id="GO:0003924">
    <property type="term" value="F:GTPase activity"/>
    <property type="evidence" value="ECO:0007669"/>
    <property type="project" value="InterPro"/>
</dbReference>
<dbReference type="AlphaFoldDB" id="X1D6Q4"/>
<sequence>MPKIGKEKSKVILFCGLSNAGKTTILNIFTKGDVFKTAPTLGVSLSTLPAKNMNFRIFDLGGQEKFREEVTPLLPFADLIVFVVDSGNKKDLKEVSKEFKRILANTQKKLVPICVLRHKSDLKKTTKESTLISKLGLKGVLNRSWEMISTSAVTLAGLMDVYSWILKETTGEVPEFKVDTKKEEEYSFHYPCPMVKVMDAGSTFCLNQDQFIETELT</sequence>
<evidence type="ECO:0000256" key="1">
    <source>
        <dbReference type="ARBA" id="ARBA00022741"/>
    </source>
</evidence>
<gene>
    <name evidence="3" type="ORF">S01H4_39613</name>
</gene>
<dbReference type="GO" id="GO:0005525">
    <property type="term" value="F:GTP binding"/>
    <property type="evidence" value="ECO:0007669"/>
    <property type="project" value="UniProtKB-KW"/>
</dbReference>
<keyword evidence="2" id="KW-0342">GTP-binding</keyword>
<dbReference type="SMART" id="SM00177">
    <property type="entry name" value="ARF"/>
    <property type="match status" value="1"/>
</dbReference>
<dbReference type="InterPro" id="IPR024156">
    <property type="entry name" value="Small_GTPase_ARF"/>
</dbReference>
<accession>X1D6Q4</accession>
<evidence type="ECO:0008006" key="4">
    <source>
        <dbReference type="Google" id="ProtNLM"/>
    </source>
</evidence>
<evidence type="ECO:0000313" key="3">
    <source>
        <dbReference type="EMBL" id="GAH00784.1"/>
    </source>
</evidence>